<proteinExistence type="inferred from homology"/>
<dbReference type="GO" id="GO:0000398">
    <property type="term" value="P:mRNA splicing, via spliceosome"/>
    <property type="evidence" value="ECO:0007669"/>
    <property type="project" value="UniProtKB-UniRule"/>
</dbReference>
<name>A0A367YK98_9ASCO</name>
<evidence type="ECO:0000256" key="6">
    <source>
        <dbReference type="ARBA" id="ARBA00023187"/>
    </source>
</evidence>
<reference evidence="9 10" key="1">
    <citation type="submission" date="2018-06" db="EMBL/GenBank/DDBJ databases">
        <title>Whole genome sequencing of Candida tropicalis (genome annotated by CSBL at Korea University).</title>
        <authorList>
            <person name="Ahn J."/>
        </authorList>
    </citation>
    <scope>NUCLEOTIDE SEQUENCE [LARGE SCALE GENOMIC DNA]</scope>
    <source>
        <strain evidence="9 10">ATCC 20962</strain>
    </source>
</reference>
<keyword evidence="5 8" id="KW-0747">Spliceosome</keyword>
<keyword evidence="6 8" id="KW-0508">mRNA splicing</keyword>
<dbReference type="InterPro" id="IPR013260">
    <property type="entry name" value="mRNA_splic_SYF2"/>
</dbReference>
<accession>A0A367YK98</accession>
<comment type="subcellular location">
    <subcellularLocation>
        <location evidence="1 8">Nucleus</location>
    </subcellularLocation>
</comment>
<dbReference type="Proteomes" id="UP000253472">
    <property type="component" value="Unassembled WGS sequence"/>
</dbReference>
<dbReference type="AlphaFoldDB" id="A0A367YK98"/>
<keyword evidence="4 8" id="KW-0507">mRNA processing</keyword>
<keyword evidence="7 8" id="KW-0539">Nucleus</keyword>
<keyword evidence="10" id="KW-1185">Reference proteome</keyword>
<comment type="function">
    <text evidence="8">Involved in pre-mRNA splicing.</text>
</comment>
<sequence length="131" mass="15412">MSEITQRNGTKKWHVKKQHDGSANFNDLAELTYYKNIDKLKIDKEAYKAQKESLIKKHGVDEEELTSVVDLLNEPDAKTKVQVVSFLSEANDKRMKRRRNDKDEQDVDSFINEKNKQFNMKLNRQVNKADR</sequence>
<protein>
    <recommendedName>
        <fullName evidence="3 8">Pre-mRNA-splicing factor SYF2</fullName>
    </recommendedName>
</protein>
<evidence type="ECO:0000256" key="2">
    <source>
        <dbReference type="ARBA" id="ARBA00010028"/>
    </source>
</evidence>
<evidence type="ECO:0000313" key="10">
    <source>
        <dbReference type="Proteomes" id="UP000253472"/>
    </source>
</evidence>
<evidence type="ECO:0000256" key="3">
    <source>
        <dbReference type="ARBA" id="ARBA00014745"/>
    </source>
</evidence>
<evidence type="ECO:0000256" key="1">
    <source>
        <dbReference type="ARBA" id="ARBA00004123"/>
    </source>
</evidence>
<evidence type="ECO:0000256" key="5">
    <source>
        <dbReference type="ARBA" id="ARBA00022728"/>
    </source>
</evidence>
<evidence type="ECO:0000256" key="7">
    <source>
        <dbReference type="ARBA" id="ARBA00023242"/>
    </source>
</evidence>
<comment type="subunit">
    <text evidence="8">May be part of a spliceosome complex.</text>
</comment>
<dbReference type="Pfam" id="PF08231">
    <property type="entry name" value="SYF2"/>
    <property type="match status" value="1"/>
</dbReference>
<evidence type="ECO:0000256" key="4">
    <source>
        <dbReference type="ARBA" id="ARBA00022664"/>
    </source>
</evidence>
<evidence type="ECO:0000313" key="9">
    <source>
        <dbReference type="EMBL" id="RCK65451.1"/>
    </source>
</evidence>
<dbReference type="GO" id="GO:0005681">
    <property type="term" value="C:spliceosomal complex"/>
    <property type="evidence" value="ECO:0007669"/>
    <property type="project" value="UniProtKB-KW"/>
</dbReference>
<comment type="caution">
    <text evidence="9">The sequence shown here is derived from an EMBL/GenBank/DDBJ whole genome shotgun (WGS) entry which is preliminary data.</text>
</comment>
<dbReference type="STRING" id="5486.A0A367YK98"/>
<dbReference type="EMBL" id="QLNQ01000020">
    <property type="protein sequence ID" value="RCK65451.1"/>
    <property type="molecule type" value="Genomic_DNA"/>
</dbReference>
<dbReference type="OrthoDB" id="199717at2759"/>
<gene>
    <name evidence="9" type="primary">SYF2</name>
    <name evidence="9" type="ORF">Cantr_01306</name>
</gene>
<evidence type="ECO:0000256" key="8">
    <source>
        <dbReference type="RuleBase" id="RU367148"/>
    </source>
</evidence>
<comment type="similarity">
    <text evidence="2 8">Belongs to the SYF2 family.</text>
</comment>
<organism evidence="9 10">
    <name type="scientific">Candida viswanathii</name>
    <dbReference type="NCBI Taxonomy" id="5486"/>
    <lineage>
        <taxon>Eukaryota</taxon>
        <taxon>Fungi</taxon>
        <taxon>Dikarya</taxon>
        <taxon>Ascomycota</taxon>
        <taxon>Saccharomycotina</taxon>
        <taxon>Pichiomycetes</taxon>
        <taxon>Debaryomycetaceae</taxon>
        <taxon>Candida/Lodderomyces clade</taxon>
        <taxon>Candida</taxon>
    </lineage>
</organism>